<evidence type="ECO:0000313" key="9">
    <source>
        <dbReference type="Proteomes" id="UP001596067"/>
    </source>
</evidence>
<dbReference type="Proteomes" id="UP001596067">
    <property type="component" value="Unassembled WGS sequence"/>
</dbReference>
<evidence type="ECO:0000256" key="4">
    <source>
        <dbReference type="ARBA" id="ARBA00022989"/>
    </source>
</evidence>
<dbReference type="PANTHER" id="PTHR45724:SF13">
    <property type="entry name" value="AQUAPORIN NIP1-1-RELATED"/>
    <property type="match status" value="1"/>
</dbReference>
<organism evidence="8 9">
    <name type="scientific">Kitasatospora aburaviensis</name>
    <dbReference type="NCBI Taxonomy" id="67265"/>
    <lineage>
        <taxon>Bacteria</taxon>
        <taxon>Bacillati</taxon>
        <taxon>Actinomycetota</taxon>
        <taxon>Actinomycetes</taxon>
        <taxon>Kitasatosporales</taxon>
        <taxon>Streptomycetaceae</taxon>
        <taxon>Kitasatospora</taxon>
    </lineage>
</organism>
<keyword evidence="9" id="KW-1185">Reference proteome</keyword>
<dbReference type="InterPro" id="IPR034294">
    <property type="entry name" value="Aquaporin_transptr"/>
</dbReference>
<feature type="transmembrane region" description="Helical" evidence="7">
    <location>
        <begin position="12"/>
        <end position="35"/>
    </location>
</feature>
<dbReference type="PANTHER" id="PTHR45724">
    <property type="entry name" value="AQUAPORIN NIP2-1"/>
    <property type="match status" value="1"/>
</dbReference>
<dbReference type="SUPFAM" id="SSF81338">
    <property type="entry name" value="Aquaporin-like"/>
    <property type="match status" value="1"/>
</dbReference>
<dbReference type="InterPro" id="IPR023271">
    <property type="entry name" value="Aquaporin-like"/>
</dbReference>
<reference evidence="9" key="1">
    <citation type="journal article" date="2019" name="Int. J. Syst. Evol. Microbiol.">
        <title>The Global Catalogue of Microorganisms (GCM) 10K type strain sequencing project: providing services to taxonomists for standard genome sequencing and annotation.</title>
        <authorList>
            <consortium name="The Broad Institute Genomics Platform"/>
            <consortium name="The Broad Institute Genome Sequencing Center for Infectious Disease"/>
            <person name="Wu L."/>
            <person name="Ma J."/>
        </authorList>
    </citation>
    <scope>NUCLEOTIDE SEQUENCE [LARGE SCALE GENOMIC DNA]</scope>
    <source>
        <strain evidence="9">CGMCC 4.1469</strain>
    </source>
</reference>
<dbReference type="PRINTS" id="PR00783">
    <property type="entry name" value="MINTRINSICP"/>
</dbReference>
<feature type="transmembrane region" description="Helical" evidence="7">
    <location>
        <begin position="132"/>
        <end position="152"/>
    </location>
</feature>
<keyword evidence="5 7" id="KW-0472">Membrane</keyword>
<keyword evidence="2 6" id="KW-0813">Transport</keyword>
<evidence type="ECO:0000256" key="2">
    <source>
        <dbReference type="ARBA" id="ARBA00022448"/>
    </source>
</evidence>
<keyword evidence="3 6" id="KW-0812">Transmembrane</keyword>
<gene>
    <name evidence="8" type="ORF">ACFP0N_15015</name>
</gene>
<feature type="transmembrane region" description="Helical" evidence="7">
    <location>
        <begin position="164"/>
        <end position="185"/>
    </location>
</feature>
<protein>
    <submittedName>
        <fullName evidence="8">Aquaporin</fullName>
    </submittedName>
</protein>
<feature type="transmembrane region" description="Helical" evidence="7">
    <location>
        <begin position="41"/>
        <end position="62"/>
    </location>
</feature>
<comment type="similarity">
    <text evidence="6">Belongs to the MIP/aquaporin (TC 1.A.8) family.</text>
</comment>
<name>A0ABW1EWU4_9ACTN</name>
<dbReference type="EMBL" id="JBHSOD010000015">
    <property type="protein sequence ID" value="MFC5886275.1"/>
    <property type="molecule type" value="Genomic_DNA"/>
</dbReference>
<dbReference type="Pfam" id="PF00230">
    <property type="entry name" value="MIP"/>
    <property type="match status" value="1"/>
</dbReference>
<evidence type="ECO:0000256" key="5">
    <source>
        <dbReference type="ARBA" id="ARBA00023136"/>
    </source>
</evidence>
<proteinExistence type="inferred from homology"/>
<feature type="transmembrane region" description="Helical" evidence="7">
    <location>
        <begin position="94"/>
        <end position="112"/>
    </location>
</feature>
<keyword evidence="4 7" id="KW-1133">Transmembrane helix</keyword>
<dbReference type="InterPro" id="IPR000425">
    <property type="entry name" value="MIP"/>
</dbReference>
<accession>A0ABW1EWU4</accession>
<evidence type="ECO:0000256" key="6">
    <source>
        <dbReference type="RuleBase" id="RU000477"/>
    </source>
</evidence>
<evidence type="ECO:0000256" key="1">
    <source>
        <dbReference type="ARBA" id="ARBA00004141"/>
    </source>
</evidence>
<sequence>MTTISPPLGRRLAAEAVGTAALAAVVVGSGVRAAALTEDGGVRFLANVGASAIALTVLIRLLGPVSGGHFNPLVTAGAWWAGRRGGDGPGLRELGAYAAAQTAGAVVGTGLANVMFERPFAEPSGRARDGGALWLGEVVATGTLLLVVSGLARGRRGALVPASVGLWVGAACWATSSGGFGNPAVTVGRALTDSYTGIAAGSVPGFVLAQAAGAAGGVALAGLLFGRSDRTAVVPEDARDLVPGPR</sequence>
<evidence type="ECO:0000256" key="3">
    <source>
        <dbReference type="ARBA" id="ARBA00022692"/>
    </source>
</evidence>
<evidence type="ECO:0000313" key="8">
    <source>
        <dbReference type="EMBL" id="MFC5886275.1"/>
    </source>
</evidence>
<feature type="transmembrane region" description="Helical" evidence="7">
    <location>
        <begin position="205"/>
        <end position="225"/>
    </location>
</feature>
<evidence type="ECO:0000256" key="7">
    <source>
        <dbReference type="SAM" id="Phobius"/>
    </source>
</evidence>
<dbReference type="Gene3D" id="1.20.1080.10">
    <property type="entry name" value="Glycerol uptake facilitator protein"/>
    <property type="match status" value="1"/>
</dbReference>
<comment type="subcellular location">
    <subcellularLocation>
        <location evidence="1">Membrane</location>
        <topology evidence="1">Multi-pass membrane protein</topology>
    </subcellularLocation>
</comment>
<dbReference type="RefSeq" id="WP_313764624.1">
    <property type="nucleotide sequence ID" value="NZ_BAAAVH010000071.1"/>
</dbReference>
<comment type="caution">
    <text evidence="8">The sequence shown here is derived from an EMBL/GenBank/DDBJ whole genome shotgun (WGS) entry which is preliminary data.</text>
</comment>